<accession>A0ABC8KSQ5</accession>
<dbReference type="EMBL" id="CAKOAT010328487">
    <property type="protein sequence ID" value="CAH8362280.1"/>
    <property type="molecule type" value="Genomic_DNA"/>
</dbReference>
<gene>
    <name evidence="1" type="ORF">ERUC_LOCUS28036</name>
</gene>
<dbReference type="Gene3D" id="3.50.50.60">
    <property type="entry name" value="FAD/NAD(P)-binding domain"/>
    <property type="match status" value="1"/>
</dbReference>
<keyword evidence="2" id="KW-1185">Reference proteome</keyword>
<protein>
    <submittedName>
        <fullName evidence="1">Uncharacterized protein</fullName>
    </submittedName>
</protein>
<organism evidence="1 2">
    <name type="scientific">Eruca vesicaria subsp. sativa</name>
    <name type="common">Garden rocket</name>
    <name type="synonym">Eruca sativa</name>
    <dbReference type="NCBI Taxonomy" id="29727"/>
    <lineage>
        <taxon>Eukaryota</taxon>
        <taxon>Viridiplantae</taxon>
        <taxon>Streptophyta</taxon>
        <taxon>Embryophyta</taxon>
        <taxon>Tracheophyta</taxon>
        <taxon>Spermatophyta</taxon>
        <taxon>Magnoliopsida</taxon>
        <taxon>eudicotyledons</taxon>
        <taxon>Gunneridae</taxon>
        <taxon>Pentapetalae</taxon>
        <taxon>rosids</taxon>
        <taxon>malvids</taxon>
        <taxon>Brassicales</taxon>
        <taxon>Brassicaceae</taxon>
        <taxon>Brassiceae</taxon>
        <taxon>Eruca</taxon>
    </lineage>
</organism>
<dbReference type="InterPro" id="IPR036188">
    <property type="entry name" value="FAD/NAD-bd_sf"/>
</dbReference>
<comment type="caution">
    <text evidence="1">The sequence shown here is derived from an EMBL/GenBank/DDBJ whole genome shotgun (WGS) entry which is preliminary data.</text>
</comment>
<evidence type="ECO:0000313" key="2">
    <source>
        <dbReference type="Proteomes" id="UP001642260"/>
    </source>
</evidence>
<reference evidence="1 2" key="1">
    <citation type="submission" date="2022-03" db="EMBL/GenBank/DDBJ databases">
        <authorList>
            <person name="Macdonald S."/>
            <person name="Ahmed S."/>
            <person name="Newling K."/>
        </authorList>
    </citation>
    <scope>NUCLEOTIDE SEQUENCE [LARGE SCALE GENOMIC DNA]</scope>
</reference>
<proteinExistence type="predicted"/>
<evidence type="ECO:0000313" key="1">
    <source>
        <dbReference type="EMBL" id="CAH8362280.1"/>
    </source>
</evidence>
<dbReference type="Proteomes" id="UP001642260">
    <property type="component" value="Unassembled WGS sequence"/>
</dbReference>
<dbReference type="AlphaFoldDB" id="A0ABC8KSQ5"/>
<sequence>MKKESIREKELFCIPLRNLRAIALTNVQRDVFSHEIEGLRRVGWASEIMQQRALSNPKIEVIWNSSVVEAYEDENGKGVLGGLKVKNVVTGDV</sequence>
<name>A0ABC8KSQ5_ERUVS</name>